<protein>
    <submittedName>
        <fullName evidence="1">Uncharacterized protein</fullName>
    </submittedName>
</protein>
<dbReference type="STRING" id="1423807.FD16_GL001918"/>
<name>A0A0R1VUV6_9LACO</name>
<sequence>MTELDKKQADCPYCHEPHDIIKGGDRVGFWFNSDNQLCSPYDDAPNVLVNYCPMCGRKLGEDE</sequence>
<keyword evidence="2" id="KW-1185">Reference proteome</keyword>
<accession>A0A0R1VUV6</accession>
<evidence type="ECO:0000313" key="1">
    <source>
        <dbReference type="EMBL" id="KRM09199.1"/>
    </source>
</evidence>
<reference evidence="1 2" key="1">
    <citation type="journal article" date="2015" name="Genome Announc.">
        <title>Expanding the biotechnology potential of lactobacilli through comparative genomics of 213 strains and associated genera.</title>
        <authorList>
            <person name="Sun Z."/>
            <person name="Harris H.M."/>
            <person name="McCann A."/>
            <person name="Guo C."/>
            <person name="Argimon S."/>
            <person name="Zhang W."/>
            <person name="Yang X."/>
            <person name="Jeffery I.B."/>
            <person name="Cooney J.C."/>
            <person name="Kagawa T.F."/>
            <person name="Liu W."/>
            <person name="Song Y."/>
            <person name="Salvetti E."/>
            <person name="Wrobel A."/>
            <person name="Rasinkangas P."/>
            <person name="Parkhill J."/>
            <person name="Rea M.C."/>
            <person name="O'Sullivan O."/>
            <person name="Ritari J."/>
            <person name="Douillard F.P."/>
            <person name="Paul Ross R."/>
            <person name="Yang R."/>
            <person name="Briner A.E."/>
            <person name="Felis G.E."/>
            <person name="de Vos W.M."/>
            <person name="Barrangou R."/>
            <person name="Klaenhammer T.R."/>
            <person name="Caufield P.W."/>
            <person name="Cui Y."/>
            <person name="Zhang H."/>
            <person name="O'Toole P.W."/>
        </authorList>
    </citation>
    <scope>NUCLEOTIDE SEQUENCE [LARGE SCALE GENOMIC DNA]</scope>
    <source>
        <strain evidence="1 2">DSM 5007</strain>
    </source>
</reference>
<comment type="caution">
    <text evidence="1">The sequence shown here is derived from an EMBL/GenBank/DDBJ whole genome shotgun (WGS) entry which is preliminary data.</text>
</comment>
<gene>
    <name evidence="1" type="ORF">FD16_GL001918</name>
</gene>
<dbReference type="EMBL" id="AZGF01000049">
    <property type="protein sequence ID" value="KRM09199.1"/>
    <property type="molecule type" value="Genomic_DNA"/>
</dbReference>
<proteinExistence type="predicted"/>
<evidence type="ECO:0000313" key="2">
    <source>
        <dbReference type="Proteomes" id="UP000051820"/>
    </source>
</evidence>
<dbReference type="OrthoDB" id="2190065at2"/>
<dbReference type="RefSeq" id="WP_010623303.1">
    <property type="nucleotide sequence ID" value="NZ_AZGF01000049.1"/>
</dbReference>
<dbReference type="PATRIC" id="fig|1423807.3.peg.1970"/>
<dbReference type="Proteomes" id="UP000051820">
    <property type="component" value="Unassembled WGS sequence"/>
</dbReference>
<organism evidence="1 2">
    <name type="scientific">Paucilactobacillus suebicus DSM 5007 = KCTC 3549</name>
    <dbReference type="NCBI Taxonomy" id="1423807"/>
    <lineage>
        <taxon>Bacteria</taxon>
        <taxon>Bacillati</taxon>
        <taxon>Bacillota</taxon>
        <taxon>Bacilli</taxon>
        <taxon>Lactobacillales</taxon>
        <taxon>Lactobacillaceae</taxon>
        <taxon>Paucilactobacillus</taxon>
    </lineage>
</organism>
<dbReference type="AlphaFoldDB" id="A0A0R1VUV6"/>